<protein>
    <submittedName>
        <fullName evidence="1">Uncharacterized protein</fullName>
    </submittedName>
</protein>
<comment type="caution">
    <text evidence="1">The sequence shown here is derived from an EMBL/GenBank/DDBJ whole genome shotgun (WGS) entry which is preliminary data.</text>
</comment>
<proteinExistence type="predicted"/>
<keyword evidence="2" id="KW-1185">Reference proteome</keyword>
<sequence>MFTYEAAFRCDDLVTGRSRTPVEDAGLLAGGVGGSGGGLGVHWAEWAAPTAEVAASLAAWPAEVWASLADLAASSAYS</sequence>
<gene>
    <name evidence="1" type="ORF">GCM10010508_16520</name>
</gene>
<dbReference type="Proteomes" id="UP000608955">
    <property type="component" value="Unassembled WGS sequence"/>
</dbReference>
<evidence type="ECO:0000313" key="1">
    <source>
        <dbReference type="EMBL" id="GHD86894.1"/>
    </source>
</evidence>
<organism evidence="1 2">
    <name type="scientific">Streptomyces naganishii JCM 4654</name>
    <dbReference type="NCBI Taxonomy" id="1306179"/>
    <lineage>
        <taxon>Bacteria</taxon>
        <taxon>Bacillati</taxon>
        <taxon>Actinomycetota</taxon>
        <taxon>Actinomycetes</taxon>
        <taxon>Kitasatosporales</taxon>
        <taxon>Streptomycetaceae</taxon>
        <taxon>Streptomyces</taxon>
    </lineage>
</organism>
<dbReference type="AlphaFoldDB" id="A0A919CUH1"/>
<accession>A0A919CUH1</accession>
<reference evidence="1" key="2">
    <citation type="submission" date="2020-09" db="EMBL/GenBank/DDBJ databases">
        <authorList>
            <person name="Sun Q."/>
            <person name="Ohkuma M."/>
        </authorList>
    </citation>
    <scope>NUCLEOTIDE SEQUENCE</scope>
    <source>
        <strain evidence="1">JCM 4654</strain>
    </source>
</reference>
<name>A0A919CUH1_9ACTN</name>
<reference evidence="1" key="1">
    <citation type="journal article" date="2014" name="Int. J. Syst. Evol. Microbiol.">
        <title>Complete genome sequence of Corynebacterium casei LMG S-19264T (=DSM 44701T), isolated from a smear-ripened cheese.</title>
        <authorList>
            <consortium name="US DOE Joint Genome Institute (JGI-PGF)"/>
            <person name="Walter F."/>
            <person name="Albersmeier A."/>
            <person name="Kalinowski J."/>
            <person name="Ruckert C."/>
        </authorList>
    </citation>
    <scope>NUCLEOTIDE SEQUENCE</scope>
    <source>
        <strain evidence="1">JCM 4654</strain>
    </source>
</reference>
<evidence type="ECO:0000313" key="2">
    <source>
        <dbReference type="Proteomes" id="UP000608955"/>
    </source>
</evidence>
<dbReference type="EMBL" id="BMVF01000004">
    <property type="protein sequence ID" value="GHD86894.1"/>
    <property type="molecule type" value="Genomic_DNA"/>
</dbReference>